<dbReference type="InterPro" id="IPR000774">
    <property type="entry name" value="PPIase_FKBP_N"/>
</dbReference>
<evidence type="ECO:0000256" key="1">
    <source>
        <dbReference type="ARBA" id="ARBA00000971"/>
    </source>
</evidence>
<evidence type="ECO:0000256" key="3">
    <source>
        <dbReference type="ARBA" id="ARBA00023110"/>
    </source>
</evidence>
<comment type="similarity">
    <text evidence="2 6">Belongs to the FKBP-type PPIase family.</text>
</comment>
<reference evidence="9" key="1">
    <citation type="submission" date="2022-05" db="EMBL/GenBank/DDBJ databases">
        <title>Sphingomonas sp. strain RMG20 Genome sequencing and assembly.</title>
        <authorList>
            <person name="Kim I."/>
        </authorList>
    </citation>
    <scope>NUCLEOTIDE SEQUENCE</scope>
    <source>
        <strain evidence="9">RMG20</strain>
    </source>
</reference>
<dbReference type="EMBL" id="CP098401">
    <property type="protein sequence ID" value="URW74464.1"/>
    <property type="molecule type" value="Genomic_DNA"/>
</dbReference>
<accession>A0ABY4TTE1</accession>
<dbReference type="RefSeq" id="WP_250748622.1">
    <property type="nucleotide sequence ID" value="NZ_CP098401.1"/>
</dbReference>
<evidence type="ECO:0000256" key="6">
    <source>
        <dbReference type="RuleBase" id="RU003915"/>
    </source>
</evidence>
<keyword evidence="3 5" id="KW-0697">Rotamase</keyword>
<evidence type="ECO:0000256" key="2">
    <source>
        <dbReference type="ARBA" id="ARBA00006577"/>
    </source>
</evidence>
<name>A0ABY4TTE1_9SPHN</name>
<gene>
    <name evidence="9" type="ORF">M9980_07665</name>
</gene>
<dbReference type="SUPFAM" id="SSF54534">
    <property type="entry name" value="FKBP-like"/>
    <property type="match status" value="1"/>
</dbReference>
<feature type="transmembrane region" description="Helical" evidence="7">
    <location>
        <begin position="16"/>
        <end position="36"/>
    </location>
</feature>
<evidence type="ECO:0000313" key="9">
    <source>
        <dbReference type="EMBL" id="URW74464.1"/>
    </source>
</evidence>
<comment type="catalytic activity">
    <reaction evidence="1 5 6">
        <text>[protein]-peptidylproline (omega=180) = [protein]-peptidylproline (omega=0)</text>
        <dbReference type="Rhea" id="RHEA:16237"/>
        <dbReference type="Rhea" id="RHEA-COMP:10747"/>
        <dbReference type="Rhea" id="RHEA-COMP:10748"/>
        <dbReference type="ChEBI" id="CHEBI:83833"/>
        <dbReference type="ChEBI" id="CHEBI:83834"/>
        <dbReference type="EC" id="5.2.1.8"/>
    </reaction>
</comment>
<organism evidence="9 10">
    <name type="scientific">Sphingomonas donggukensis</name>
    <dbReference type="NCBI Taxonomy" id="2949093"/>
    <lineage>
        <taxon>Bacteria</taxon>
        <taxon>Pseudomonadati</taxon>
        <taxon>Pseudomonadota</taxon>
        <taxon>Alphaproteobacteria</taxon>
        <taxon>Sphingomonadales</taxon>
        <taxon>Sphingomonadaceae</taxon>
        <taxon>Sphingomonas</taxon>
    </lineage>
</organism>
<evidence type="ECO:0000256" key="5">
    <source>
        <dbReference type="PROSITE-ProRule" id="PRU00277"/>
    </source>
</evidence>
<protein>
    <recommendedName>
        <fullName evidence="6">Peptidyl-prolyl cis-trans isomerase</fullName>
        <ecNumber evidence="6">5.2.1.8</ecNumber>
    </recommendedName>
</protein>
<dbReference type="InterPro" id="IPR001179">
    <property type="entry name" value="PPIase_FKBP_dom"/>
</dbReference>
<evidence type="ECO:0000256" key="7">
    <source>
        <dbReference type="SAM" id="Phobius"/>
    </source>
</evidence>
<evidence type="ECO:0000259" key="8">
    <source>
        <dbReference type="PROSITE" id="PS50059"/>
    </source>
</evidence>
<dbReference type="PANTHER" id="PTHR43811:SF23">
    <property type="entry name" value="FKBP-TYPE 22 KDA PEPTIDYL-PROLYL CIS-TRANS ISOMERASE"/>
    <property type="match status" value="1"/>
</dbReference>
<evidence type="ECO:0000256" key="4">
    <source>
        <dbReference type="ARBA" id="ARBA00023235"/>
    </source>
</evidence>
<keyword evidence="7" id="KW-1133">Transmembrane helix</keyword>
<dbReference type="PANTHER" id="PTHR43811">
    <property type="entry name" value="FKBP-TYPE PEPTIDYL-PROLYL CIS-TRANS ISOMERASE FKPA"/>
    <property type="match status" value="1"/>
</dbReference>
<sequence>MSSVTAVPIPPVKRRYITYLVVGLVLAVVAAAALAMQAPVDPVAQFLARNARTSGVVTTPSGLQYRVLSKGQGAAPTDADVALINYVGKLTDGTIFDQSRQPTPMPVAGVVPGFSEAMKLMPKGSKYRLWIKPSLGYGDKAAGPIPANSVLEFDVEMLDYLPEAMVRQMQQQQQMQGAPGAVPPTGR</sequence>
<evidence type="ECO:0000313" key="10">
    <source>
        <dbReference type="Proteomes" id="UP001055580"/>
    </source>
</evidence>
<keyword evidence="7" id="KW-0812">Transmembrane</keyword>
<dbReference type="EC" id="5.2.1.8" evidence="6"/>
<dbReference type="Gene3D" id="3.10.50.40">
    <property type="match status" value="1"/>
</dbReference>
<dbReference type="Proteomes" id="UP001055580">
    <property type="component" value="Chromosome"/>
</dbReference>
<dbReference type="Pfam" id="PF00254">
    <property type="entry name" value="FKBP_C"/>
    <property type="match status" value="1"/>
</dbReference>
<dbReference type="InterPro" id="IPR046357">
    <property type="entry name" value="PPIase_dom_sf"/>
</dbReference>
<proteinExistence type="inferred from homology"/>
<feature type="domain" description="PPIase FKBP-type" evidence="8">
    <location>
        <begin position="79"/>
        <end position="161"/>
    </location>
</feature>
<keyword evidence="10" id="KW-1185">Reference proteome</keyword>
<dbReference type="GO" id="GO:0003755">
    <property type="term" value="F:peptidyl-prolyl cis-trans isomerase activity"/>
    <property type="evidence" value="ECO:0007669"/>
    <property type="project" value="UniProtKB-EC"/>
</dbReference>
<dbReference type="Pfam" id="PF01346">
    <property type="entry name" value="FKBP_N"/>
    <property type="match status" value="1"/>
</dbReference>
<keyword evidence="7" id="KW-0472">Membrane</keyword>
<dbReference type="PROSITE" id="PS50059">
    <property type="entry name" value="FKBP_PPIASE"/>
    <property type="match status" value="1"/>
</dbReference>
<keyword evidence="4 5" id="KW-0413">Isomerase</keyword>